<dbReference type="InterPro" id="IPR025850">
    <property type="entry name" value="SUKH-3"/>
</dbReference>
<name>A0A239PC58_9ACTN</name>
<gene>
    <name evidence="1" type="ORF">SAMN05421812_117132</name>
</gene>
<dbReference type="EMBL" id="FZPH01000017">
    <property type="protein sequence ID" value="SNT64611.1"/>
    <property type="molecule type" value="Genomic_DNA"/>
</dbReference>
<protein>
    <submittedName>
        <fullName evidence="1">SUKH-3 immunity protein</fullName>
    </submittedName>
</protein>
<keyword evidence="2" id="KW-1185">Reference proteome</keyword>
<organism evidence="1 2">
    <name type="scientific">Asanoa hainanensis</name>
    <dbReference type="NCBI Taxonomy" id="560556"/>
    <lineage>
        <taxon>Bacteria</taxon>
        <taxon>Bacillati</taxon>
        <taxon>Actinomycetota</taxon>
        <taxon>Actinomycetes</taxon>
        <taxon>Micromonosporales</taxon>
        <taxon>Micromonosporaceae</taxon>
        <taxon>Asanoa</taxon>
    </lineage>
</organism>
<dbReference type="Pfam" id="PF14433">
    <property type="entry name" value="SUKH-3"/>
    <property type="match status" value="1"/>
</dbReference>
<dbReference type="OrthoDB" id="3869322at2"/>
<accession>A0A239PC58</accession>
<sequence length="161" mass="17531">MIGTWPGDRPEGLQDALAGALSVGIGDLDLDSARRGFLAEGYDFPTWLAAFVARYSELKVVWRATRGGVNELDTSVVAALDATHGNVRLFGQRLGKRVLPVGMVFETEEQLLLAANGEIWIGGDAGLQRVGPDFEVSVKSLINNDWDKTFVYRGYSTPGTW</sequence>
<evidence type="ECO:0000313" key="1">
    <source>
        <dbReference type="EMBL" id="SNT64611.1"/>
    </source>
</evidence>
<evidence type="ECO:0000313" key="2">
    <source>
        <dbReference type="Proteomes" id="UP000198362"/>
    </source>
</evidence>
<dbReference type="Proteomes" id="UP000198362">
    <property type="component" value="Unassembled WGS sequence"/>
</dbReference>
<proteinExistence type="predicted"/>
<reference evidence="1 2" key="1">
    <citation type="submission" date="2017-06" db="EMBL/GenBank/DDBJ databases">
        <authorList>
            <person name="Kim H.J."/>
            <person name="Triplett B.A."/>
        </authorList>
    </citation>
    <scope>NUCLEOTIDE SEQUENCE [LARGE SCALE GENOMIC DNA]</scope>
    <source>
        <strain evidence="1 2">CGMCC 4.5593</strain>
    </source>
</reference>
<dbReference type="RefSeq" id="WP_089254488.1">
    <property type="nucleotide sequence ID" value="NZ_FZPH01000017.1"/>
</dbReference>
<dbReference type="AlphaFoldDB" id="A0A239PC58"/>